<dbReference type="Proteomes" id="UP000642180">
    <property type="component" value="Unassembled WGS sequence"/>
</dbReference>
<reference evidence="2" key="1">
    <citation type="journal article" date="2019" name="Int. J. Syst. Evol. Microbiol.">
        <title>The Global Catalogue of Microorganisms (GCM) 10K type strain sequencing project: providing services to taxonomists for standard genome sequencing and annotation.</title>
        <authorList>
            <consortium name="The Broad Institute Genomics Platform"/>
            <consortium name="The Broad Institute Genome Sequencing Center for Infectious Disease"/>
            <person name="Wu L."/>
            <person name="Ma J."/>
        </authorList>
    </citation>
    <scope>NUCLEOTIDE SEQUENCE [LARGE SCALE GENOMIC DNA]</scope>
    <source>
        <strain evidence="2">CCM 2767</strain>
    </source>
</reference>
<sequence>MNKQFSSACERNADPILDVLRQEFASARHVLEIGSGTGQHAVHMAASLPHLIWQTSDLPNYHPSIQAWIDEAQLHNVRKPLILDMAQPDWPQGDFDAIFTANTCHIMSWDKVERMFDGAGRVLPAGGVLCVYGPFNIGGQYTSDGNARFDEALRAQSAHMGLRDLETVQALAASCGFVQRADHAMPANNRLLAWVQN</sequence>
<organism evidence="1 2">
    <name type="scientific">Oxalicibacterium faecigallinarum</name>
    <dbReference type="NCBI Taxonomy" id="573741"/>
    <lineage>
        <taxon>Bacteria</taxon>
        <taxon>Pseudomonadati</taxon>
        <taxon>Pseudomonadota</taxon>
        <taxon>Betaproteobacteria</taxon>
        <taxon>Burkholderiales</taxon>
        <taxon>Oxalobacteraceae</taxon>
        <taxon>Oxalicibacterium</taxon>
    </lineage>
</organism>
<dbReference type="AlphaFoldDB" id="A0A8J3ASM0"/>
<dbReference type="PANTHER" id="PTHR20974">
    <property type="entry name" value="UPF0585 PROTEIN CG18661"/>
    <property type="match status" value="1"/>
</dbReference>
<protein>
    <recommendedName>
        <fullName evidence="3">DUF938 domain-containing protein</fullName>
    </recommendedName>
</protein>
<dbReference type="RefSeq" id="WP_188381745.1">
    <property type="nucleotide sequence ID" value="NZ_BMDI01000002.1"/>
</dbReference>
<comment type="caution">
    <text evidence="1">The sequence shown here is derived from an EMBL/GenBank/DDBJ whole genome shotgun (WGS) entry which is preliminary data.</text>
</comment>
<dbReference type="CDD" id="cd02440">
    <property type="entry name" value="AdoMet_MTases"/>
    <property type="match status" value="1"/>
</dbReference>
<dbReference type="InterPro" id="IPR010342">
    <property type="entry name" value="DUF938"/>
</dbReference>
<evidence type="ECO:0008006" key="3">
    <source>
        <dbReference type="Google" id="ProtNLM"/>
    </source>
</evidence>
<dbReference type="Gene3D" id="3.40.50.150">
    <property type="entry name" value="Vaccinia Virus protein VP39"/>
    <property type="match status" value="1"/>
</dbReference>
<keyword evidence="2" id="KW-1185">Reference proteome</keyword>
<dbReference type="SUPFAM" id="SSF53335">
    <property type="entry name" value="S-adenosyl-L-methionine-dependent methyltransferases"/>
    <property type="match status" value="1"/>
</dbReference>
<dbReference type="EMBL" id="BMDI01000002">
    <property type="protein sequence ID" value="GGI20808.1"/>
    <property type="molecule type" value="Genomic_DNA"/>
</dbReference>
<proteinExistence type="predicted"/>
<dbReference type="PANTHER" id="PTHR20974:SF0">
    <property type="entry name" value="UPF0585 PROTEIN CG18661"/>
    <property type="match status" value="1"/>
</dbReference>
<evidence type="ECO:0000313" key="1">
    <source>
        <dbReference type="EMBL" id="GGI20808.1"/>
    </source>
</evidence>
<dbReference type="Pfam" id="PF06080">
    <property type="entry name" value="DUF938"/>
    <property type="match status" value="1"/>
</dbReference>
<accession>A0A8J3ASM0</accession>
<dbReference type="InterPro" id="IPR029063">
    <property type="entry name" value="SAM-dependent_MTases_sf"/>
</dbReference>
<gene>
    <name evidence="1" type="ORF">GCM10008066_25880</name>
</gene>
<name>A0A8J3ASM0_9BURK</name>
<evidence type="ECO:0000313" key="2">
    <source>
        <dbReference type="Proteomes" id="UP000642180"/>
    </source>
</evidence>